<dbReference type="PANTHER" id="PTHR34406:SF1">
    <property type="entry name" value="PROTEIN YCEI"/>
    <property type="match status" value="1"/>
</dbReference>
<name>A0A419V5B3_9BACL</name>
<comment type="similarity">
    <text evidence="1">Belongs to the UPF0312 family.</text>
</comment>
<dbReference type="Pfam" id="PF04264">
    <property type="entry name" value="YceI"/>
    <property type="match status" value="1"/>
</dbReference>
<comment type="caution">
    <text evidence="3">The sequence shown here is derived from an EMBL/GenBank/DDBJ whole genome shotgun (WGS) entry which is preliminary data.</text>
</comment>
<dbReference type="RefSeq" id="WP_120192050.1">
    <property type="nucleotide sequence ID" value="NZ_RAPK01000007.1"/>
</dbReference>
<dbReference type="InterPro" id="IPR007372">
    <property type="entry name" value="Lipid/polyisoprenoid-bd_YceI"/>
</dbReference>
<dbReference type="PANTHER" id="PTHR34406">
    <property type="entry name" value="PROTEIN YCEI"/>
    <property type="match status" value="1"/>
</dbReference>
<proteinExistence type="inferred from homology"/>
<feature type="domain" description="Lipid/polyisoprenoid-binding YceI-like" evidence="2">
    <location>
        <begin position="5"/>
        <end position="175"/>
    </location>
</feature>
<evidence type="ECO:0000259" key="2">
    <source>
        <dbReference type="SMART" id="SM00867"/>
    </source>
</evidence>
<dbReference type="SUPFAM" id="SSF101874">
    <property type="entry name" value="YceI-like"/>
    <property type="match status" value="1"/>
</dbReference>
<dbReference type="EMBL" id="RAPK01000007">
    <property type="protein sequence ID" value="RKD75149.1"/>
    <property type="molecule type" value="Genomic_DNA"/>
</dbReference>
<dbReference type="Proteomes" id="UP000285120">
    <property type="component" value="Unassembled WGS sequence"/>
</dbReference>
<accession>A0A419V5B3</accession>
<keyword evidence="4" id="KW-1185">Reference proteome</keyword>
<protein>
    <submittedName>
        <fullName evidence="3">Polyisoprenoid-binding protein YceI</fullName>
    </submittedName>
</protein>
<gene>
    <name evidence="3" type="ORF">ATL39_0846</name>
</gene>
<dbReference type="AlphaFoldDB" id="A0A419V5B3"/>
<evidence type="ECO:0000313" key="4">
    <source>
        <dbReference type="Proteomes" id="UP000285120"/>
    </source>
</evidence>
<dbReference type="InterPro" id="IPR036761">
    <property type="entry name" value="TTHA0802/YceI-like_sf"/>
</dbReference>
<dbReference type="Gene3D" id="2.40.128.110">
    <property type="entry name" value="Lipid/polyisoprenoid-binding, YceI-like"/>
    <property type="match status" value="1"/>
</dbReference>
<organism evidence="3 4">
    <name type="scientific">Sinobaca qinghaiensis</name>
    <dbReference type="NCBI Taxonomy" id="342944"/>
    <lineage>
        <taxon>Bacteria</taxon>
        <taxon>Bacillati</taxon>
        <taxon>Bacillota</taxon>
        <taxon>Bacilli</taxon>
        <taxon>Bacillales</taxon>
        <taxon>Sporolactobacillaceae</taxon>
        <taxon>Sinobaca</taxon>
    </lineage>
</organism>
<evidence type="ECO:0000256" key="1">
    <source>
        <dbReference type="ARBA" id="ARBA00008812"/>
    </source>
</evidence>
<reference evidence="3 4" key="1">
    <citation type="submission" date="2018-09" db="EMBL/GenBank/DDBJ databases">
        <title>Genomic Encyclopedia of Archaeal and Bacterial Type Strains, Phase II (KMG-II): from individual species to whole genera.</title>
        <authorList>
            <person name="Goeker M."/>
        </authorList>
    </citation>
    <scope>NUCLEOTIDE SEQUENCE [LARGE SCALE GENOMIC DNA]</scope>
    <source>
        <strain evidence="3 4">DSM 17008</strain>
    </source>
</reference>
<dbReference type="SMART" id="SM00867">
    <property type="entry name" value="YceI"/>
    <property type="match status" value="1"/>
</dbReference>
<evidence type="ECO:0000313" key="3">
    <source>
        <dbReference type="EMBL" id="RKD75149.1"/>
    </source>
</evidence>
<dbReference type="OrthoDB" id="9811006at2"/>
<sequence length="180" mass="19959">MTKTVWSIDPAHSEIGFSVKHMMISRVKGTFEEFDAALTLDEDELTNSEAEITIKVASINTREENRDGHLRSADFFDADNHPNITFKAKSITKTKDSQYDVTGDLTIRGTTKEITIDTTFEGQSKDPMSGNIVAGVSGEAVINRKEFGLTWNATVETGGVLVGEDVKIHLELELHKQEEK</sequence>